<organism evidence="3 4">
    <name type="scientific">Mycobacterium talmoniae</name>
    <dbReference type="NCBI Taxonomy" id="1858794"/>
    <lineage>
        <taxon>Bacteria</taxon>
        <taxon>Bacillati</taxon>
        <taxon>Actinomycetota</taxon>
        <taxon>Actinomycetes</taxon>
        <taxon>Mycobacteriales</taxon>
        <taxon>Mycobacteriaceae</taxon>
        <taxon>Mycobacterium</taxon>
    </lineage>
</organism>
<dbReference type="Proteomes" id="UP000238296">
    <property type="component" value="Unassembled WGS sequence"/>
</dbReference>
<dbReference type="GO" id="GO:0005506">
    <property type="term" value="F:iron ion binding"/>
    <property type="evidence" value="ECO:0007669"/>
    <property type="project" value="InterPro"/>
</dbReference>
<proteinExistence type="predicted"/>
<feature type="domain" description="NIF system FeS cluster assembly NifU C-terminal" evidence="2">
    <location>
        <begin position="115"/>
        <end position="167"/>
    </location>
</feature>
<accession>A0A2S8BD78</accession>
<dbReference type="InterPro" id="IPR001075">
    <property type="entry name" value="NIF_FeS_clus_asmbl_NifU_C"/>
</dbReference>
<dbReference type="Pfam" id="PF01106">
    <property type="entry name" value="NifU"/>
    <property type="match status" value="1"/>
</dbReference>
<comment type="function">
    <text evidence="1">May be involved in the formation or repair of [Fe-S] clusters present in iron-sulfur proteins.</text>
</comment>
<comment type="caution">
    <text evidence="3">The sequence shown here is derived from an EMBL/GenBank/DDBJ whole genome shotgun (WGS) entry which is preliminary data.</text>
</comment>
<evidence type="ECO:0000313" key="4">
    <source>
        <dbReference type="Proteomes" id="UP000238296"/>
    </source>
</evidence>
<gene>
    <name evidence="3" type="primary">nfuA</name>
    <name evidence="3" type="ORF">C1Y40_05211</name>
</gene>
<sequence>MIPMHAVATGNPQQLRWVIPAEHLPAGGTVLRAPGRLGALLDGAVIEELVGGPCGGGDDAGAGHSWRARGDEVRAALGDALGSPGSWRVDASGSAADLAQVTGQLLAGPIGALAASHGGSIELVAVDGDQVRVRMTGACHGCPAAGSTLHDRLQRDLRRRFGDQVCVVAENGSAALSLGKKLLTLVVR</sequence>
<dbReference type="AlphaFoldDB" id="A0A2S8BD78"/>
<dbReference type="InterPro" id="IPR034904">
    <property type="entry name" value="FSCA_dom_sf"/>
</dbReference>
<reference evidence="3 4" key="1">
    <citation type="journal article" date="2017" name="Int. J. Syst. Evol. Microbiol.">
        <title>Mycobacterium talmoniae sp. nov., a slowly growing mycobacterium isolated from human respiratory samples.</title>
        <authorList>
            <person name="Davidson R.M."/>
            <person name="DeGroote M.A."/>
            <person name="Marola J.L."/>
            <person name="Buss S."/>
            <person name="Jones V."/>
            <person name="McNeil M.R."/>
            <person name="Freifeld A.G."/>
            <person name="Elaine Epperson L."/>
            <person name="Hasan N.A."/>
            <person name="Jackson M."/>
            <person name="Iwen P.C."/>
            <person name="Salfinger M."/>
            <person name="Strong M."/>
        </authorList>
    </citation>
    <scope>NUCLEOTIDE SEQUENCE [LARGE SCALE GENOMIC DNA]</scope>
    <source>
        <strain evidence="3 4">ATCC BAA-2683</strain>
    </source>
</reference>
<evidence type="ECO:0000259" key="2">
    <source>
        <dbReference type="Pfam" id="PF01106"/>
    </source>
</evidence>
<dbReference type="SUPFAM" id="SSF117916">
    <property type="entry name" value="Fe-S cluster assembly (FSCA) domain-like"/>
    <property type="match status" value="1"/>
</dbReference>
<dbReference type="GO" id="GO:0051536">
    <property type="term" value="F:iron-sulfur cluster binding"/>
    <property type="evidence" value="ECO:0007669"/>
    <property type="project" value="InterPro"/>
</dbReference>
<dbReference type="GO" id="GO:0016226">
    <property type="term" value="P:iron-sulfur cluster assembly"/>
    <property type="evidence" value="ECO:0007669"/>
    <property type="project" value="InterPro"/>
</dbReference>
<protein>
    <submittedName>
        <fullName evidence="3">Fe/S biogenesis protein NfuA</fullName>
    </submittedName>
</protein>
<evidence type="ECO:0000256" key="1">
    <source>
        <dbReference type="ARBA" id="ARBA00049958"/>
    </source>
</evidence>
<dbReference type="Gene3D" id="3.30.300.130">
    <property type="entry name" value="Fe-S cluster assembly (FSCA)"/>
    <property type="match status" value="1"/>
</dbReference>
<evidence type="ECO:0000313" key="3">
    <source>
        <dbReference type="EMBL" id="PQM44627.1"/>
    </source>
</evidence>
<dbReference type="EMBL" id="PPEA01000749">
    <property type="protein sequence ID" value="PQM44627.1"/>
    <property type="molecule type" value="Genomic_DNA"/>
</dbReference>
<name>A0A2S8BD78_9MYCO</name>